<protein>
    <submittedName>
        <fullName evidence="1">Uncharacterized protein</fullName>
    </submittedName>
</protein>
<reference evidence="1 2" key="1">
    <citation type="submission" date="2024-04" db="EMBL/GenBank/DDBJ databases">
        <title>Tritrichomonas musculus Genome.</title>
        <authorList>
            <person name="Alves-Ferreira E."/>
            <person name="Grigg M."/>
            <person name="Lorenzi H."/>
            <person name="Galac M."/>
        </authorList>
    </citation>
    <scope>NUCLEOTIDE SEQUENCE [LARGE SCALE GENOMIC DNA]</scope>
    <source>
        <strain evidence="1 2">EAF2021</strain>
    </source>
</reference>
<accession>A0ABR2H305</accession>
<keyword evidence="2" id="KW-1185">Reference proteome</keyword>
<dbReference type="Proteomes" id="UP001470230">
    <property type="component" value="Unassembled WGS sequence"/>
</dbReference>
<proteinExistence type="predicted"/>
<dbReference type="EMBL" id="JAPFFF010000044">
    <property type="protein sequence ID" value="KAK8840598.1"/>
    <property type="molecule type" value="Genomic_DNA"/>
</dbReference>
<sequence length="187" mass="21659">MFGLNIHLQSFHLNYNLIGPSDKVRVSITTIPEDSKQAFIIEGKKMNNVHHFFTINISKRTERIIFVFRKKSFFQNDPIIASTIIHSNEFPKSKDDTTNTQLKNLAIYEPLSKLHDRKDQFKSANRKIVGQMEIQFSLEDAFPIANYNTQYQTSKSLNGQKNSKITQSINNENQIQNNDIVFIDNGY</sequence>
<comment type="caution">
    <text evidence="1">The sequence shown here is derived from an EMBL/GenBank/DDBJ whole genome shotgun (WGS) entry which is preliminary data.</text>
</comment>
<organism evidence="1 2">
    <name type="scientific">Tritrichomonas musculus</name>
    <dbReference type="NCBI Taxonomy" id="1915356"/>
    <lineage>
        <taxon>Eukaryota</taxon>
        <taxon>Metamonada</taxon>
        <taxon>Parabasalia</taxon>
        <taxon>Tritrichomonadida</taxon>
        <taxon>Tritrichomonadidae</taxon>
        <taxon>Tritrichomonas</taxon>
    </lineage>
</organism>
<evidence type="ECO:0000313" key="2">
    <source>
        <dbReference type="Proteomes" id="UP001470230"/>
    </source>
</evidence>
<evidence type="ECO:0000313" key="1">
    <source>
        <dbReference type="EMBL" id="KAK8840598.1"/>
    </source>
</evidence>
<name>A0ABR2H305_9EUKA</name>
<gene>
    <name evidence="1" type="ORF">M9Y10_030369</name>
</gene>